<protein>
    <submittedName>
        <fullName evidence="2">VOC family protein</fullName>
    </submittedName>
</protein>
<comment type="caution">
    <text evidence="2">The sequence shown here is derived from an EMBL/GenBank/DDBJ whole genome shotgun (WGS) entry which is preliminary data.</text>
</comment>
<dbReference type="RefSeq" id="WP_229955305.1">
    <property type="nucleotide sequence ID" value="NZ_BAAAEM010000003.1"/>
</dbReference>
<dbReference type="InterPro" id="IPR029068">
    <property type="entry name" value="Glyas_Bleomycin-R_OHBP_Dase"/>
</dbReference>
<gene>
    <name evidence="2" type="ORF">GCM10009096_29130</name>
</gene>
<dbReference type="InterPro" id="IPR004360">
    <property type="entry name" value="Glyas_Fos-R_dOase_dom"/>
</dbReference>
<name>A0ABN1AVH8_9SPHN</name>
<organism evidence="2 3">
    <name type="scientific">Parasphingorhabdus litoris</name>
    <dbReference type="NCBI Taxonomy" id="394733"/>
    <lineage>
        <taxon>Bacteria</taxon>
        <taxon>Pseudomonadati</taxon>
        <taxon>Pseudomonadota</taxon>
        <taxon>Alphaproteobacteria</taxon>
        <taxon>Sphingomonadales</taxon>
        <taxon>Sphingomonadaceae</taxon>
        <taxon>Parasphingorhabdus</taxon>
    </lineage>
</organism>
<dbReference type="InterPro" id="IPR037523">
    <property type="entry name" value="VOC_core"/>
</dbReference>
<reference evidence="2 3" key="1">
    <citation type="journal article" date="2019" name="Int. J. Syst. Evol. Microbiol.">
        <title>The Global Catalogue of Microorganisms (GCM) 10K type strain sequencing project: providing services to taxonomists for standard genome sequencing and annotation.</title>
        <authorList>
            <consortium name="The Broad Institute Genomics Platform"/>
            <consortium name="The Broad Institute Genome Sequencing Center for Infectious Disease"/>
            <person name="Wu L."/>
            <person name="Ma J."/>
        </authorList>
    </citation>
    <scope>NUCLEOTIDE SEQUENCE [LARGE SCALE GENOMIC DNA]</scope>
    <source>
        <strain evidence="2 3">JCM 14162</strain>
    </source>
</reference>
<dbReference type="EMBL" id="BAAAEM010000003">
    <property type="protein sequence ID" value="GAA0484678.1"/>
    <property type="molecule type" value="Genomic_DNA"/>
</dbReference>
<dbReference type="Proteomes" id="UP001500713">
    <property type="component" value="Unassembled WGS sequence"/>
</dbReference>
<evidence type="ECO:0000313" key="3">
    <source>
        <dbReference type="Proteomes" id="UP001500713"/>
    </source>
</evidence>
<dbReference type="Pfam" id="PF00903">
    <property type="entry name" value="Glyoxalase"/>
    <property type="match status" value="1"/>
</dbReference>
<accession>A0ABN1AVH8</accession>
<dbReference type="PANTHER" id="PTHR36437">
    <property type="entry name" value="GLYOXALASE/BLEOMYCIN RESISTANCE PROTEIN/DIOXYGENASE"/>
    <property type="match status" value="1"/>
</dbReference>
<dbReference type="SUPFAM" id="SSF54593">
    <property type="entry name" value="Glyoxalase/Bleomycin resistance protein/Dihydroxybiphenyl dioxygenase"/>
    <property type="match status" value="1"/>
</dbReference>
<evidence type="ECO:0000259" key="1">
    <source>
        <dbReference type="PROSITE" id="PS51819"/>
    </source>
</evidence>
<proteinExistence type="predicted"/>
<evidence type="ECO:0000313" key="2">
    <source>
        <dbReference type="EMBL" id="GAA0484678.1"/>
    </source>
</evidence>
<sequence length="129" mass="14620">MTQFISAISLIVPDYDQAIAFYVGLLGFDLIEDTQLSEDKRWVLVAPPGSTETRLLLAKASNEAQEEVIGEQAGGRVFLFLETYDFDTDFALMERAGIDILEEPRVESYGKVVVFRDPFGNKWDLIERH</sequence>
<dbReference type="Gene3D" id="3.10.180.10">
    <property type="entry name" value="2,3-Dihydroxybiphenyl 1,2-Dioxygenase, domain 1"/>
    <property type="match status" value="1"/>
</dbReference>
<dbReference type="PROSITE" id="PS51819">
    <property type="entry name" value="VOC"/>
    <property type="match status" value="1"/>
</dbReference>
<keyword evidence="3" id="KW-1185">Reference proteome</keyword>
<dbReference type="PANTHER" id="PTHR36437:SF2">
    <property type="entry name" value="GLYOXALASE_BLEOMYCIN RESISTANCE PROTEIN_DIOXYGENASE"/>
    <property type="match status" value="1"/>
</dbReference>
<feature type="domain" description="VOC" evidence="1">
    <location>
        <begin position="4"/>
        <end position="128"/>
    </location>
</feature>